<name>A0A6C0B0W1_9ZZZZ</name>
<dbReference type="GO" id="GO:0046983">
    <property type="term" value="F:protein dimerization activity"/>
    <property type="evidence" value="ECO:0007669"/>
    <property type="project" value="InterPro"/>
</dbReference>
<feature type="domain" description="DNA-directed RNA polymerase RpoA/D/Rpb3-type" evidence="5">
    <location>
        <begin position="13"/>
        <end position="230"/>
    </location>
</feature>
<comment type="subcellular location">
    <subcellularLocation>
        <location evidence="1">Virion</location>
    </subcellularLocation>
</comment>
<evidence type="ECO:0000256" key="1">
    <source>
        <dbReference type="ARBA" id="ARBA00004328"/>
    </source>
</evidence>
<sequence>MATFSVSKKKANYLTSEFRNFPLTFVNGMRRVMLGQLPTVVVQDVQILENTTQMPHEMLKHRMELLPINLLHTDSTIIRDARIQLNIQPKLEDLVITTDDFVVESGRDNLIMKDRDLNTPLLFLRVRKGEQVYIRAKLAVEKASQVCTASMSYHVDPERAEKDKKKYVESGGDPRVFDNFYIQKSYSIDNIGRPNWIDVSVESVGVLEAKDIMKLAVIEFRQQVDSWMTNALEKITREPEKDVYNVKLDQGGHTVGALLQEVLYHSKDVNFVSYDIPHPMKPAMIVRWCGTKKPEELLKETQKTIHEYCEIVEKGL</sequence>
<dbReference type="InterPro" id="IPR050518">
    <property type="entry name" value="Rpo3/RPB3_RNA_Pol_subunit"/>
</dbReference>
<keyword evidence="2" id="KW-0240">DNA-directed RNA polymerase</keyword>
<evidence type="ECO:0000313" key="6">
    <source>
        <dbReference type="EMBL" id="QHS85726.1"/>
    </source>
</evidence>
<reference evidence="6" key="1">
    <citation type="journal article" date="2020" name="Nature">
        <title>Giant virus diversity and host interactions through global metagenomics.</title>
        <authorList>
            <person name="Schulz F."/>
            <person name="Roux S."/>
            <person name="Paez-Espino D."/>
            <person name="Jungbluth S."/>
            <person name="Walsh D.A."/>
            <person name="Denef V.J."/>
            <person name="McMahon K.D."/>
            <person name="Konstantinidis K.T."/>
            <person name="Eloe-Fadrosh E.A."/>
            <person name="Kyrpides N.C."/>
            <person name="Woyke T."/>
        </authorList>
    </citation>
    <scope>NUCLEOTIDE SEQUENCE</scope>
    <source>
        <strain evidence="6">GVMAG-M-3300009185-36</strain>
    </source>
</reference>
<organism evidence="6">
    <name type="scientific">viral metagenome</name>
    <dbReference type="NCBI Taxonomy" id="1070528"/>
    <lineage>
        <taxon>unclassified sequences</taxon>
        <taxon>metagenomes</taxon>
        <taxon>organismal metagenomes</taxon>
    </lineage>
</organism>
<dbReference type="Gene3D" id="2.170.120.12">
    <property type="entry name" value="DNA-directed RNA polymerase, insert domain"/>
    <property type="match status" value="1"/>
</dbReference>
<dbReference type="AlphaFoldDB" id="A0A6C0B0W1"/>
<dbReference type="SMART" id="SM00662">
    <property type="entry name" value="RPOLD"/>
    <property type="match status" value="1"/>
</dbReference>
<proteinExistence type="predicted"/>
<dbReference type="InterPro" id="IPR009025">
    <property type="entry name" value="RBP11-like_dimer"/>
</dbReference>
<evidence type="ECO:0000256" key="2">
    <source>
        <dbReference type="ARBA" id="ARBA00022478"/>
    </source>
</evidence>
<dbReference type="InterPro" id="IPR011263">
    <property type="entry name" value="DNA-dir_RNA_pol_RpoA/D/Rpb3"/>
</dbReference>
<protein>
    <recommendedName>
        <fullName evidence="5">DNA-directed RNA polymerase RpoA/D/Rpb3-type domain-containing protein</fullName>
    </recommendedName>
</protein>
<dbReference type="GO" id="GO:0000428">
    <property type="term" value="C:DNA-directed RNA polymerase complex"/>
    <property type="evidence" value="ECO:0007669"/>
    <property type="project" value="UniProtKB-KW"/>
</dbReference>
<dbReference type="EMBL" id="MN739048">
    <property type="protein sequence ID" value="QHS85726.1"/>
    <property type="molecule type" value="Genomic_DNA"/>
</dbReference>
<dbReference type="Gene3D" id="3.30.1360.10">
    <property type="entry name" value="RNA polymerase, RBP11-like subunit"/>
    <property type="match status" value="2"/>
</dbReference>
<dbReference type="PANTHER" id="PTHR11800">
    <property type="entry name" value="DNA-DIRECTED RNA POLYMERASE"/>
    <property type="match status" value="1"/>
</dbReference>
<dbReference type="GO" id="GO:0044423">
    <property type="term" value="C:virion component"/>
    <property type="evidence" value="ECO:0007669"/>
    <property type="project" value="UniProtKB-KW"/>
</dbReference>
<dbReference type="Pfam" id="PF01193">
    <property type="entry name" value="RNA_pol_L"/>
    <property type="match status" value="1"/>
</dbReference>
<dbReference type="GO" id="GO:0003899">
    <property type="term" value="F:DNA-directed RNA polymerase activity"/>
    <property type="evidence" value="ECO:0007669"/>
    <property type="project" value="InterPro"/>
</dbReference>
<evidence type="ECO:0000259" key="5">
    <source>
        <dbReference type="SMART" id="SM00662"/>
    </source>
</evidence>
<accession>A0A6C0B0W1</accession>
<dbReference type="InterPro" id="IPR036603">
    <property type="entry name" value="RBP11-like"/>
</dbReference>
<evidence type="ECO:0000256" key="3">
    <source>
        <dbReference type="ARBA" id="ARBA00022844"/>
    </source>
</evidence>
<keyword evidence="4" id="KW-0804">Transcription</keyword>
<dbReference type="InterPro" id="IPR036643">
    <property type="entry name" value="RNApol_insert_sf"/>
</dbReference>
<keyword evidence="3" id="KW-0946">Virion</keyword>
<dbReference type="GO" id="GO:0006351">
    <property type="term" value="P:DNA-templated transcription"/>
    <property type="evidence" value="ECO:0007669"/>
    <property type="project" value="InterPro"/>
</dbReference>
<evidence type="ECO:0000256" key="4">
    <source>
        <dbReference type="ARBA" id="ARBA00023163"/>
    </source>
</evidence>
<dbReference type="SUPFAM" id="SSF55257">
    <property type="entry name" value="RBP11-like subunits of RNA polymerase"/>
    <property type="match status" value="2"/>
</dbReference>
<dbReference type="SUPFAM" id="SSF56553">
    <property type="entry name" value="Insert subdomain of RNA polymerase alpha subunit"/>
    <property type="match status" value="1"/>
</dbReference>
<dbReference type="PANTHER" id="PTHR11800:SF2">
    <property type="entry name" value="DNA-DIRECTED RNA POLYMERASE II SUBUNIT RPB3"/>
    <property type="match status" value="1"/>
</dbReference>
<dbReference type="Pfam" id="PF13656">
    <property type="entry name" value="RNA_pol_L_2"/>
    <property type="match status" value="1"/>
</dbReference>